<dbReference type="EMBL" id="CP045032">
    <property type="protein sequence ID" value="QFQ02296.1"/>
    <property type="molecule type" value="Genomic_DNA"/>
</dbReference>
<evidence type="ECO:0000256" key="1">
    <source>
        <dbReference type="SAM" id="MobiDB-lite"/>
    </source>
</evidence>
<keyword evidence="2" id="KW-0378">Hydrolase</keyword>
<dbReference type="GO" id="GO:0016787">
    <property type="term" value="F:hydrolase activity"/>
    <property type="evidence" value="ECO:0007669"/>
    <property type="project" value="UniProtKB-KW"/>
</dbReference>
<organism evidence="2 3">
    <name type="scientific">Corynebacterium urogenitale</name>
    <dbReference type="NCBI Taxonomy" id="2487892"/>
    <lineage>
        <taxon>Bacteria</taxon>
        <taxon>Bacillati</taxon>
        <taxon>Actinomycetota</taxon>
        <taxon>Actinomycetes</taxon>
        <taxon>Mycobacteriales</taxon>
        <taxon>Corynebacteriaceae</taxon>
        <taxon>Corynebacterium</taxon>
    </lineage>
</organism>
<dbReference type="InterPro" id="IPR029058">
    <property type="entry name" value="AB_hydrolase_fold"/>
</dbReference>
<sequence>MATTMAAKTPPMRSTSVSIPTGPHGEIEGTYDIPAEHNGAVILMAHCFTCNKNAPGVSRMSKTLARHGYASLRITFSDLVLSHNVDDLVHVAQWLEAKYTAPSLLVGHSLGGAAVIRAGSRIPTVKAVATIGAPYDPRHAAVTIPEIITKLAKADEGAFLDVPLSGRTVRITRAMLEDLAASDPAADIAALGESKINLLIAHSPFDQTVPFRDALRIFVASSQPTSLISVPEVDHLLTWRGSGQRVGELISQWARPYVV</sequence>
<dbReference type="Gene3D" id="3.40.50.1820">
    <property type="entry name" value="alpha/beta hydrolase"/>
    <property type="match status" value="1"/>
</dbReference>
<name>A0A5J6Z5J2_9CORY</name>
<dbReference type="AlphaFoldDB" id="A0A5J6Z5J2"/>
<proteinExistence type="predicted"/>
<dbReference type="KEGG" id="cuo:CUROG_04610"/>
<feature type="region of interest" description="Disordered" evidence="1">
    <location>
        <begin position="1"/>
        <end position="30"/>
    </location>
</feature>
<protein>
    <submittedName>
        <fullName evidence="2">Alpha/beta hydrolase family protein</fullName>
    </submittedName>
</protein>
<gene>
    <name evidence="2" type="ORF">CUROG_04610</name>
</gene>
<dbReference type="Proteomes" id="UP000326711">
    <property type="component" value="Chromosome"/>
</dbReference>
<dbReference type="SUPFAM" id="SSF53474">
    <property type="entry name" value="alpha/beta-Hydrolases"/>
    <property type="match status" value="1"/>
</dbReference>
<evidence type="ECO:0000313" key="3">
    <source>
        <dbReference type="Proteomes" id="UP000326711"/>
    </source>
</evidence>
<accession>A0A5J6Z5J2</accession>
<evidence type="ECO:0000313" key="2">
    <source>
        <dbReference type="EMBL" id="QFQ02296.1"/>
    </source>
</evidence>
<keyword evidence="3" id="KW-1185">Reference proteome</keyword>
<reference evidence="3" key="1">
    <citation type="submission" date="2019-10" db="EMBL/GenBank/DDBJ databases">
        <title>Complete genome sequence of Corynebacterium urogenitalis DSM 108747, isolated from the genital tract of a cow.</title>
        <authorList>
            <person name="Ruckert C."/>
            <person name="Ballas P."/>
            <person name="Wagener K."/>
            <person name="Drillich M."/>
            <person name="Kaempfer P."/>
            <person name="Busse H.-J."/>
            <person name="Ehling-Schulz M."/>
        </authorList>
    </citation>
    <scope>NUCLEOTIDE SEQUENCE [LARGE SCALE GENOMIC DNA]</scope>
    <source>
        <strain evidence="3">LMM 1652</strain>
    </source>
</reference>